<evidence type="ECO:0000256" key="6">
    <source>
        <dbReference type="ARBA" id="ARBA00023004"/>
    </source>
</evidence>
<comment type="caution">
    <text evidence="9">The sequence shown here is derived from an EMBL/GenBank/DDBJ whole genome shotgun (WGS) entry which is preliminary data.</text>
</comment>
<comment type="similarity">
    <text evidence="2 8">Belongs to the cytochrome P450 family.</text>
</comment>
<dbReference type="EMBL" id="BAABJM010000002">
    <property type="protein sequence ID" value="GAA5052086.1"/>
    <property type="molecule type" value="Genomic_DNA"/>
</dbReference>
<evidence type="ECO:0000313" key="9">
    <source>
        <dbReference type="EMBL" id="GAA5052086.1"/>
    </source>
</evidence>
<organism evidence="9 10">
    <name type="scientific">Nocardia callitridis</name>
    <dbReference type="NCBI Taxonomy" id="648753"/>
    <lineage>
        <taxon>Bacteria</taxon>
        <taxon>Bacillati</taxon>
        <taxon>Actinomycetota</taxon>
        <taxon>Actinomycetes</taxon>
        <taxon>Mycobacteriales</taxon>
        <taxon>Nocardiaceae</taxon>
        <taxon>Nocardia</taxon>
    </lineage>
</organism>
<dbReference type="InterPro" id="IPR036396">
    <property type="entry name" value="Cyt_P450_sf"/>
</dbReference>
<evidence type="ECO:0000256" key="2">
    <source>
        <dbReference type="ARBA" id="ARBA00010617"/>
    </source>
</evidence>
<proteinExistence type="inferred from homology"/>
<sequence length="431" mass="48725">MTTHFDDTRPAIDTDRVDFFTDPSIVANPYDYFEALRDRCPVVREPHHGVIAVTGHEQATEVYRDHNTYSSCIAPIGPFPGLPFEPDGDDIGALIEQFRHQIPLNEHLVTFDPPRHTAHRALLRKLMTPRRLKENEEFMWRLADRQIDEFFSQGSFDLMAEYAQPFAVLVVADLLGVPEEDRASFRAVLGAQRPGSIQEDEALTDNPLQFLEEKFTGYIEQRRSTPRDDVLTELATATFPDGSTPEVIDVVHIACFLFAAGQDTTARLLSSALHVIAERPDIQRQLRENRDLIPNFIEETLRMESPVKSDFRLARTSTTLGGVDVPAGSTVMVLSGAVNRDPERFENPAEFRLDRPNAREHLAFGRGIHSCPGGPLARVEARVSIERLLDRMSRIAIDESVHGPADARTYEYEPTYILRGLRKLHLEYDPS</sequence>
<evidence type="ECO:0000313" key="10">
    <source>
        <dbReference type="Proteomes" id="UP001500603"/>
    </source>
</evidence>
<dbReference type="PANTHER" id="PTHR46696:SF4">
    <property type="entry name" value="BIOTIN BIOSYNTHESIS CYTOCHROME P450"/>
    <property type="match status" value="1"/>
</dbReference>
<dbReference type="InterPro" id="IPR002397">
    <property type="entry name" value="Cyt_P450_B"/>
</dbReference>
<name>A0ABP9K5Z4_9NOCA</name>
<dbReference type="PANTHER" id="PTHR46696">
    <property type="entry name" value="P450, PUTATIVE (EUROFUNG)-RELATED"/>
    <property type="match status" value="1"/>
</dbReference>
<keyword evidence="7 8" id="KW-0503">Monooxygenase</keyword>
<keyword evidence="10" id="KW-1185">Reference proteome</keyword>
<evidence type="ECO:0000256" key="1">
    <source>
        <dbReference type="ARBA" id="ARBA00001971"/>
    </source>
</evidence>
<dbReference type="PRINTS" id="PR00385">
    <property type="entry name" value="P450"/>
</dbReference>
<dbReference type="PROSITE" id="PS00086">
    <property type="entry name" value="CYTOCHROME_P450"/>
    <property type="match status" value="1"/>
</dbReference>
<evidence type="ECO:0000256" key="5">
    <source>
        <dbReference type="ARBA" id="ARBA00023002"/>
    </source>
</evidence>
<dbReference type="InterPro" id="IPR017972">
    <property type="entry name" value="Cyt_P450_CS"/>
</dbReference>
<gene>
    <name evidence="9" type="ORF">GCM10023318_24270</name>
</gene>
<keyword evidence="6 8" id="KW-0408">Iron</keyword>
<dbReference type="PRINTS" id="PR00359">
    <property type="entry name" value="BP450"/>
</dbReference>
<evidence type="ECO:0000256" key="8">
    <source>
        <dbReference type="RuleBase" id="RU000461"/>
    </source>
</evidence>
<dbReference type="InterPro" id="IPR001128">
    <property type="entry name" value="Cyt_P450"/>
</dbReference>
<reference evidence="10" key="1">
    <citation type="journal article" date="2019" name="Int. J. Syst. Evol. Microbiol.">
        <title>The Global Catalogue of Microorganisms (GCM) 10K type strain sequencing project: providing services to taxonomists for standard genome sequencing and annotation.</title>
        <authorList>
            <consortium name="The Broad Institute Genomics Platform"/>
            <consortium name="The Broad Institute Genome Sequencing Center for Infectious Disease"/>
            <person name="Wu L."/>
            <person name="Ma J."/>
        </authorList>
    </citation>
    <scope>NUCLEOTIDE SEQUENCE [LARGE SCALE GENOMIC DNA]</scope>
    <source>
        <strain evidence="10">JCM 18298</strain>
    </source>
</reference>
<dbReference type="Pfam" id="PF00067">
    <property type="entry name" value="p450"/>
    <property type="match status" value="1"/>
</dbReference>
<protein>
    <submittedName>
        <fullName evidence="9">Cytochrome P450</fullName>
    </submittedName>
</protein>
<keyword evidence="4 8" id="KW-0479">Metal-binding</keyword>
<dbReference type="Proteomes" id="UP001500603">
    <property type="component" value="Unassembled WGS sequence"/>
</dbReference>
<dbReference type="Gene3D" id="1.10.630.10">
    <property type="entry name" value="Cytochrome P450"/>
    <property type="match status" value="1"/>
</dbReference>
<dbReference type="RefSeq" id="WP_345495379.1">
    <property type="nucleotide sequence ID" value="NZ_BAABJM010000002.1"/>
</dbReference>
<comment type="cofactor">
    <cofactor evidence="1">
        <name>heme</name>
        <dbReference type="ChEBI" id="CHEBI:30413"/>
    </cofactor>
</comment>
<evidence type="ECO:0000256" key="7">
    <source>
        <dbReference type="ARBA" id="ARBA00023033"/>
    </source>
</evidence>
<dbReference type="SUPFAM" id="SSF48264">
    <property type="entry name" value="Cytochrome P450"/>
    <property type="match status" value="1"/>
</dbReference>
<keyword evidence="3 8" id="KW-0349">Heme</keyword>
<evidence type="ECO:0000256" key="3">
    <source>
        <dbReference type="ARBA" id="ARBA00022617"/>
    </source>
</evidence>
<evidence type="ECO:0000256" key="4">
    <source>
        <dbReference type="ARBA" id="ARBA00022723"/>
    </source>
</evidence>
<keyword evidence="5 8" id="KW-0560">Oxidoreductase</keyword>
<accession>A0ABP9K5Z4</accession>